<keyword evidence="1" id="KW-0812">Transmembrane</keyword>
<name>A0ABN1LW07_9SPHN</name>
<protein>
    <recommendedName>
        <fullName evidence="4">5-bromo-4-chloroindolyl phosphate hydrolysis protein</fullName>
    </recommendedName>
</protein>
<keyword evidence="1" id="KW-0472">Membrane</keyword>
<evidence type="ECO:0000256" key="1">
    <source>
        <dbReference type="SAM" id="Phobius"/>
    </source>
</evidence>
<organism evidence="2 3">
    <name type="scientific">Sphingopyxis soli</name>
    <dbReference type="NCBI Taxonomy" id="592051"/>
    <lineage>
        <taxon>Bacteria</taxon>
        <taxon>Pseudomonadati</taxon>
        <taxon>Pseudomonadota</taxon>
        <taxon>Alphaproteobacteria</taxon>
        <taxon>Sphingomonadales</taxon>
        <taxon>Sphingomonadaceae</taxon>
        <taxon>Sphingopyxis</taxon>
    </lineage>
</organism>
<comment type="caution">
    <text evidence="2">The sequence shown here is derived from an EMBL/GenBank/DDBJ whole genome shotgun (WGS) entry which is preliminary data.</text>
</comment>
<evidence type="ECO:0000313" key="2">
    <source>
        <dbReference type="EMBL" id="GAA0861054.1"/>
    </source>
</evidence>
<dbReference type="RefSeq" id="WP_246553507.1">
    <property type="nucleotide sequence ID" value="NZ_JAFMTR010000089.1"/>
</dbReference>
<evidence type="ECO:0000313" key="3">
    <source>
        <dbReference type="Proteomes" id="UP001500738"/>
    </source>
</evidence>
<dbReference type="Proteomes" id="UP001500738">
    <property type="component" value="Unassembled WGS sequence"/>
</dbReference>
<accession>A0ABN1LW07</accession>
<reference evidence="2 3" key="1">
    <citation type="journal article" date="2019" name="Int. J. Syst. Evol. Microbiol.">
        <title>The Global Catalogue of Microorganisms (GCM) 10K type strain sequencing project: providing services to taxonomists for standard genome sequencing and annotation.</title>
        <authorList>
            <consortium name="The Broad Institute Genomics Platform"/>
            <consortium name="The Broad Institute Genome Sequencing Center for Infectious Disease"/>
            <person name="Wu L."/>
            <person name="Ma J."/>
        </authorList>
    </citation>
    <scope>NUCLEOTIDE SEQUENCE [LARGE SCALE GENOMIC DNA]</scope>
    <source>
        <strain evidence="2 3">JCM 15910</strain>
    </source>
</reference>
<evidence type="ECO:0008006" key="4">
    <source>
        <dbReference type="Google" id="ProtNLM"/>
    </source>
</evidence>
<sequence length="250" mass="27267">MSEVDQVRLSAASAIERSRERRRPIGTKSVALRRQHLYRKLGRVLVAGGIVLIGAALFGALVQPLGFTGLLALFVLLIGVAVLFGKWPPFPEPRQQDLPKTDLKQLAGRTEIWLEAQRPALPAPARQLVDGIGVQLDLLAPQLQTLDASSPAAANIRKLVGEDLPELVAGYQRIPAGLRKEAHAGRTPDETLVGGLTMLEREIGDAARSLAAGELDKLATRERYLQLKYQDLQLKYQGIEGEDKPVADRP</sequence>
<keyword evidence="1" id="KW-1133">Transmembrane helix</keyword>
<keyword evidence="3" id="KW-1185">Reference proteome</keyword>
<feature type="transmembrane region" description="Helical" evidence="1">
    <location>
        <begin position="41"/>
        <end position="61"/>
    </location>
</feature>
<feature type="transmembrane region" description="Helical" evidence="1">
    <location>
        <begin position="67"/>
        <end position="85"/>
    </location>
</feature>
<dbReference type="EMBL" id="BAAAFE010000002">
    <property type="protein sequence ID" value="GAA0861054.1"/>
    <property type="molecule type" value="Genomic_DNA"/>
</dbReference>
<proteinExistence type="predicted"/>
<gene>
    <name evidence="2" type="ORF">GCM10009115_02150</name>
</gene>